<reference evidence="1 2" key="1">
    <citation type="submission" date="2019-07" db="EMBL/GenBank/DDBJ databases">
        <title>Genome sequence of 2 isolates from Red Sea Mangroves.</title>
        <authorList>
            <person name="Sefrji F."/>
            <person name="Michoud G."/>
            <person name="Merlino G."/>
            <person name="Daffonchio D."/>
        </authorList>
    </citation>
    <scope>NUCLEOTIDE SEQUENCE [LARGE SCALE GENOMIC DNA]</scope>
    <source>
        <strain evidence="1 2">R1DC41</strain>
    </source>
</reference>
<name>A0A7S8CE62_9BACI</name>
<evidence type="ECO:0008006" key="3">
    <source>
        <dbReference type="Google" id="ProtNLM"/>
    </source>
</evidence>
<protein>
    <recommendedName>
        <fullName evidence="3">Lipoprotein</fullName>
    </recommendedName>
</protein>
<sequence length="148" mass="16952">MKKLIVLIITTLLFSCQPSLQHSLGGVDDSSNIELVEVVNSLKEYRVNLVKKAPKEKNDFGQKLKGVLPARYTLDDKDMFIYIFGSEENRKEGEAEFSQKTSDMKLVSYDTYTKRNVLIYYVHEEEMNSLHTSHKTDIQVALDSIEEG</sequence>
<evidence type="ECO:0000313" key="1">
    <source>
        <dbReference type="EMBL" id="QPC48251.1"/>
    </source>
</evidence>
<accession>A0A7S8CE62</accession>
<proteinExistence type="predicted"/>
<dbReference type="AlphaFoldDB" id="A0A7S8CE62"/>
<dbReference type="PROSITE" id="PS51257">
    <property type="entry name" value="PROKAR_LIPOPROTEIN"/>
    <property type="match status" value="1"/>
</dbReference>
<dbReference type="EMBL" id="CP049742">
    <property type="protein sequence ID" value="QPC48251.1"/>
    <property type="molecule type" value="Genomic_DNA"/>
</dbReference>
<dbReference type="KEGG" id="mcui:G8O30_15655"/>
<dbReference type="RefSeq" id="WP_239672938.1">
    <property type="nucleotide sequence ID" value="NZ_CP049742.1"/>
</dbReference>
<organism evidence="1 2">
    <name type="scientific">Mangrovibacillus cuniculi</name>
    <dbReference type="NCBI Taxonomy" id="2593652"/>
    <lineage>
        <taxon>Bacteria</taxon>
        <taxon>Bacillati</taxon>
        <taxon>Bacillota</taxon>
        <taxon>Bacilli</taxon>
        <taxon>Bacillales</taxon>
        <taxon>Bacillaceae</taxon>
        <taxon>Mangrovibacillus</taxon>
    </lineage>
</organism>
<dbReference type="Proteomes" id="UP000593626">
    <property type="component" value="Chromosome"/>
</dbReference>
<evidence type="ECO:0000313" key="2">
    <source>
        <dbReference type="Proteomes" id="UP000593626"/>
    </source>
</evidence>
<keyword evidence="2" id="KW-1185">Reference proteome</keyword>
<gene>
    <name evidence="1" type="ORF">G8O30_15655</name>
</gene>